<protein>
    <recommendedName>
        <fullName evidence="2">Type II secretion system protein H</fullName>
    </recommendedName>
    <alternativeName>
        <fullName evidence="10">General secretion pathway protein H</fullName>
    </alternativeName>
</protein>
<dbReference type="NCBIfam" id="TIGR02532">
    <property type="entry name" value="IV_pilin_GFxxxE"/>
    <property type="match status" value="1"/>
</dbReference>
<comment type="similarity">
    <text evidence="9">Belongs to the GSP H family.</text>
</comment>
<dbReference type="Gene3D" id="3.55.40.10">
    <property type="entry name" value="minor pseudopilin epsh domain"/>
    <property type="match status" value="1"/>
</dbReference>
<keyword evidence="14" id="KW-1185">Reference proteome</keyword>
<proteinExistence type="inferred from homology"/>
<reference evidence="13 14" key="1">
    <citation type="submission" date="2019-02" db="EMBL/GenBank/DDBJ databases">
        <title>Dyella amyloliquefaciens sp. nov., isolated from forest soil.</title>
        <authorList>
            <person name="Gao Z.-H."/>
            <person name="Qiu L.-H."/>
        </authorList>
    </citation>
    <scope>NUCLEOTIDE SEQUENCE [LARGE SCALE GENOMIC DNA]</scope>
    <source>
        <strain evidence="13 14">KACC 12747</strain>
    </source>
</reference>
<evidence type="ECO:0000259" key="12">
    <source>
        <dbReference type="Pfam" id="PF12019"/>
    </source>
</evidence>
<keyword evidence="8 11" id="KW-0472">Membrane</keyword>
<dbReference type="Pfam" id="PF07963">
    <property type="entry name" value="N_methyl"/>
    <property type="match status" value="1"/>
</dbReference>
<evidence type="ECO:0000256" key="9">
    <source>
        <dbReference type="ARBA" id="ARBA00025772"/>
    </source>
</evidence>
<keyword evidence="7 11" id="KW-1133">Transmembrane helix</keyword>
<gene>
    <name evidence="13" type="ORF">EZM97_18535</name>
</gene>
<dbReference type="EMBL" id="SJTG01000002">
    <property type="protein sequence ID" value="TCI10842.1"/>
    <property type="molecule type" value="Genomic_DNA"/>
</dbReference>
<keyword evidence="4" id="KW-0488">Methylation</keyword>
<dbReference type="GO" id="GO:0015627">
    <property type="term" value="C:type II protein secretion system complex"/>
    <property type="evidence" value="ECO:0007669"/>
    <property type="project" value="InterPro"/>
</dbReference>
<evidence type="ECO:0000256" key="4">
    <source>
        <dbReference type="ARBA" id="ARBA00022481"/>
    </source>
</evidence>
<evidence type="ECO:0000256" key="6">
    <source>
        <dbReference type="ARBA" id="ARBA00022692"/>
    </source>
</evidence>
<evidence type="ECO:0000256" key="3">
    <source>
        <dbReference type="ARBA" id="ARBA00022475"/>
    </source>
</evidence>
<evidence type="ECO:0000313" key="13">
    <source>
        <dbReference type="EMBL" id="TCI10842.1"/>
    </source>
</evidence>
<evidence type="ECO:0000256" key="8">
    <source>
        <dbReference type="ARBA" id="ARBA00023136"/>
    </source>
</evidence>
<dbReference type="AlphaFoldDB" id="A0A4R0YW50"/>
<dbReference type="SUPFAM" id="SSF54523">
    <property type="entry name" value="Pili subunits"/>
    <property type="match status" value="1"/>
</dbReference>
<accession>A0A4R0YW50</accession>
<dbReference type="GO" id="GO:0015628">
    <property type="term" value="P:protein secretion by the type II secretion system"/>
    <property type="evidence" value="ECO:0007669"/>
    <property type="project" value="InterPro"/>
</dbReference>
<evidence type="ECO:0000256" key="7">
    <source>
        <dbReference type="ARBA" id="ARBA00022989"/>
    </source>
</evidence>
<evidence type="ECO:0000256" key="10">
    <source>
        <dbReference type="ARBA" id="ARBA00030775"/>
    </source>
</evidence>
<dbReference type="Proteomes" id="UP000291822">
    <property type="component" value="Unassembled WGS sequence"/>
</dbReference>
<comment type="caution">
    <text evidence="13">The sequence shown here is derived from an EMBL/GenBank/DDBJ whole genome shotgun (WGS) entry which is preliminary data.</text>
</comment>
<dbReference type="InterPro" id="IPR045584">
    <property type="entry name" value="Pilin-like"/>
</dbReference>
<name>A0A4R0YW50_9GAMM</name>
<comment type="subcellular location">
    <subcellularLocation>
        <location evidence="1">Cell inner membrane</location>
        <topology evidence="1">Single-pass membrane protein</topology>
    </subcellularLocation>
</comment>
<keyword evidence="6 11" id="KW-0812">Transmembrane</keyword>
<organism evidence="13 14">
    <name type="scientific">Dyella soli</name>
    <dbReference type="NCBI Taxonomy" id="522319"/>
    <lineage>
        <taxon>Bacteria</taxon>
        <taxon>Pseudomonadati</taxon>
        <taxon>Pseudomonadota</taxon>
        <taxon>Gammaproteobacteria</taxon>
        <taxon>Lysobacterales</taxon>
        <taxon>Rhodanobacteraceae</taxon>
        <taxon>Dyella</taxon>
    </lineage>
</organism>
<evidence type="ECO:0000256" key="1">
    <source>
        <dbReference type="ARBA" id="ARBA00004377"/>
    </source>
</evidence>
<evidence type="ECO:0000313" key="14">
    <source>
        <dbReference type="Proteomes" id="UP000291822"/>
    </source>
</evidence>
<dbReference type="InterPro" id="IPR022346">
    <property type="entry name" value="T2SS_GspH"/>
</dbReference>
<sequence length="230" mass="23777">MQVLSCRRGNSLIEMPEASAFGGRPWERGLALREVHGARPRGNAWALRAVRAVRRGRGFTMVELMITLAVAVMLIAIAVPSFNSIILTNKLTTAANDVVGALTTARMEAVKRNANAQFCSNSAASNTSDTLGTQCGTLAGAVYVMTSGTTTAQVHAGTVGITAPVQLSGNMTALRFNGQGLGYTIGASTPYGGAVADICTSSLNLTNNHRVITMTAGSIITVTTSSGACP</sequence>
<evidence type="ECO:0000256" key="11">
    <source>
        <dbReference type="SAM" id="Phobius"/>
    </source>
</evidence>
<dbReference type="InterPro" id="IPR012902">
    <property type="entry name" value="N_methyl_site"/>
</dbReference>
<evidence type="ECO:0000256" key="2">
    <source>
        <dbReference type="ARBA" id="ARBA00021549"/>
    </source>
</evidence>
<feature type="domain" description="General secretion pathway GspH" evidence="12">
    <location>
        <begin position="94"/>
        <end position="199"/>
    </location>
</feature>
<dbReference type="Pfam" id="PF12019">
    <property type="entry name" value="GspH"/>
    <property type="match status" value="1"/>
</dbReference>
<evidence type="ECO:0000256" key="5">
    <source>
        <dbReference type="ARBA" id="ARBA00022519"/>
    </source>
</evidence>
<dbReference type="GO" id="GO:0005886">
    <property type="term" value="C:plasma membrane"/>
    <property type="evidence" value="ECO:0007669"/>
    <property type="project" value="UniProtKB-SubCell"/>
</dbReference>
<keyword evidence="3" id="KW-1003">Cell membrane</keyword>
<keyword evidence="5" id="KW-0997">Cell inner membrane</keyword>
<feature type="transmembrane region" description="Helical" evidence="11">
    <location>
        <begin position="61"/>
        <end position="82"/>
    </location>
</feature>